<dbReference type="InterPro" id="IPR036179">
    <property type="entry name" value="Ig-like_dom_sf"/>
</dbReference>
<dbReference type="SMART" id="SM00407">
    <property type="entry name" value="IGc1"/>
    <property type="match status" value="1"/>
</dbReference>
<evidence type="ECO:0000259" key="1">
    <source>
        <dbReference type="PROSITE" id="PS50835"/>
    </source>
</evidence>
<dbReference type="PROSITE" id="PS50835">
    <property type="entry name" value="IG_LIKE"/>
    <property type="match status" value="1"/>
</dbReference>
<dbReference type="AlphaFoldDB" id="A0A8C0BPW0"/>
<dbReference type="Proteomes" id="UP000694555">
    <property type="component" value="Unplaced"/>
</dbReference>
<accession>A0A8C0BPW0</accession>
<keyword evidence="3" id="KW-1185">Reference proteome</keyword>
<sequence length="85" mass="9624">KVRCLATNLPSDSGFQLFWIKEKPGVLNPEFLDLQEQFNGTYTATSTLTISTQDWEAGERFTCMVKHDELQVPLNRSISRQGGEC</sequence>
<dbReference type="Pfam" id="PF07654">
    <property type="entry name" value="C1-set"/>
    <property type="match status" value="1"/>
</dbReference>
<dbReference type="Ensembl" id="ENSBJAT00000020037.1">
    <property type="protein sequence ID" value="ENSBJAP00000019498.1"/>
    <property type="gene ID" value="ENSBJAG00000012828.1"/>
</dbReference>
<name>A0A8C0BPW0_9AVES</name>
<dbReference type="SUPFAM" id="SSF48726">
    <property type="entry name" value="Immunoglobulin"/>
    <property type="match status" value="1"/>
</dbReference>
<dbReference type="InterPro" id="IPR003006">
    <property type="entry name" value="Ig/MHC_CS"/>
</dbReference>
<protein>
    <recommendedName>
        <fullName evidence="1">Ig-like domain-containing protein</fullName>
    </recommendedName>
</protein>
<dbReference type="InterPro" id="IPR003597">
    <property type="entry name" value="Ig_C1-set"/>
</dbReference>
<dbReference type="InterPro" id="IPR007110">
    <property type="entry name" value="Ig-like_dom"/>
</dbReference>
<dbReference type="Gene3D" id="2.60.40.10">
    <property type="entry name" value="Immunoglobulins"/>
    <property type="match status" value="1"/>
</dbReference>
<feature type="domain" description="Ig-like" evidence="1">
    <location>
        <begin position="1"/>
        <end position="79"/>
    </location>
</feature>
<reference evidence="2" key="2">
    <citation type="submission" date="2025-09" db="UniProtKB">
        <authorList>
            <consortium name="Ensembl"/>
        </authorList>
    </citation>
    <scope>IDENTIFICATION</scope>
</reference>
<reference evidence="2" key="1">
    <citation type="submission" date="2025-08" db="UniProtKB">
        <authorList>
            <consortium name="Ensembl"/>
        </authorList>
    </citation>
    <scope>IDENTIFICATION</scope>
</reference>
<evidence type="ECO:0000313" key="3">
    <source>
        <dbReference type="Proteomes" id="UP000694555"/>
    </source>
</evidence>
<dbReference type="PROSITE" id="PS00290">
    <property type="entry name" value="IG_MHC"/>
    <property type="match status" value="1"/>
</dbReference>
<evidence type="ECO:0000313" key="2">
    <source>
        <dbReference type="Ensembl" id="ENSBJAP00000019498.1"/>
    </source>
</evidence>
<dbReference type="InterPro" id="IPR013783">
    <property type="entry name" value="Ig-like_fold"/>
</dbReference>
<proteinExistence type="predicted"/>
<organism evidence="2 3">
    <name type="scientific">Buteo japonicus</name>
    <dbReference type="NCBI Taxonomy" id="224669"/>
    <lineage>
        <taxon>Eukaryota</taxon>
        <taxon>Metazoa</taxon>
        <taxon>Chordata</taxon>
        <taxon>Craniata</taxon>
        <taxon>Vertebrata</taxon>
        <taxon>Euteleostomi</taxon>
        <taxon>Archelosauria</taxon>
        <taxon>Archosauria</taxon>
        <taxon>Dinosauria</taxon>
        <taxon>Saurischia</taxon>
        <taxon>Theropoda</taxon>
        <taxon>Coelurosauria</taxon>
        <taxon>Aves</taxon>
        <taxon>Neognathae</taxon>
        <taxon>Neoaves</taxon>
        <taxon>Telluraves</taxon>
        <taxon>Accipitrimorphae</taxon>
        <taxon>Accipitriformes</taxon>
        <taxon>Accipitridae</taxon>
        <taxon>Accipitrinae</taxon>
        <taxon>Buteo</taxon>
    </lineage>
</organism>